<proteinExistence type="predicted"/>
<dbReference type="Gene3D" id="3.30.2020.40">
    <property type="entry name" value="Uncharacterised protein PF10387, DUF2442"/>
    <property type="match status" value="1"/>
</dbReference>
<dbReference type="RefSeq" id="WP_256615976.1">
    <property type="nucleotide sequence ID" value="NZ_JANIBK010000079.1"/>
</dbReference>
<keyword evidence="2" id="KW-1185">Reference proteome</keyword>
<reference evidence="1 2" key="1">
    <citation type="submission" date="2022-07" db="EMBL/GenBank/DDBJ databases">
        <title>Methylomonas rivi sp. nov., Methylomonas rosea sp. nov., Methylomonas aureus sp. nov. and Methylomonas subterranea sp. nov., four novel methanotrophs isolated from a freshwater creek and the deep terrestrial subsurface.</title>
        <authorList>
            <person name="Abin C."/>
            <person name="Sankaranarayanan K."/>
            <person name="Garner C."/>
            <person name="Sindelar R."/>
            <person name="Kotary K."/>
            <person name="Garner R."/>
            <person name="Barclay S."/>
            <person name="Lawson P."/>
            <person name="Krumholz L."/>
        </authorList>
    </citation>
    <scope>NUCLEOTIDE SEQUENCE [LARGE SCALE GENOMIC DNA]</scope>
    <source>
        <strain evidence="1 2">WSC-6</strain>
    </source>
</reference>
<dbReference type="EMBL" id="JANIBK010000079">
    <property type="protein sequence ID" value="MCQ8129543.1"/>
    <property type="molecule type" value="Genomic_DNA"/>
</dbReference>
<comment type="caution">
    <text evidence="1">The sequence shown here is derived from an EMBL/GenBank/DDBJ whole genome shotgun (WGS) entry which is preliminary data.</text>
</comment>
<dbReference type="Pfam" id="PF10387">
    <property type="entry name" value="DUF2442"/>
    <property type="match status" value="1"/>
</dbReference>
<dbReference type="InterPro" id="IPR018841">
    <property type="entry name" value="DUF2442"/>
</dbReference>
<dbReference type="Proteomes" id="UP001524586">
    <property type="component" value="Unassembled WGS sequence"/>
</dbReference>
<gene>
    <name evidence="1" type="ORF">NP596_13850</name>
</gene>
<evidence type="ECO:0000313" key="1">
    <source>
        <dbReference type="EMBL" id="MCQ8129543.1"/>
    </source>
</evidence>
<accession>A0ABT1U7P6</accession>
<protein>
    <submittedName>
        <fullName evidence="1">DUF2442 domain-containing protein</fullName>
    </submittedName>
</protein>
<name>A0ABT1U7P6_9GAMM</name>
<organism evidence="1 2">
    <name type="scientific">Methylomonas rivi</name>
    <dbReference type="NCBI Taxonomy" id="2952226"/>
    <lineage>
        <taxon>Bacteria</taxon>
        <taxon>Pseudomonadati</taxon>
        <taxon>Pseudomonadota</taxon>
        <taxon>Gammaproteobacteria</taxon>
        <taxon>Methylococcales</taxon>
        <taxon>Methylococcaceae</taxon>
        <taxon>Methylomonas</taxon>
    </lineage>
</organism>
<evidence type="ECO:0000313" key="2">
    <source>
        <dbReference type="Proteomes" id="UP001524586"/>
    </source>
</evidence>
<sequence length="81" mass="9191">MTTLISGKAIRMDNQYLHVELADGRIISTPLDWYQELMAADECDRVNYHFICGATGIEWPTLDYHLSIESMLIGAHHQQAA</sequence>